<keyword evidence="2" id="KW-0456">Lyase</keyword>
<dbReference type="RefSeq" id="WP_142943917.1">
    <property type="nucleotide sequence ID" value="NZ_VIKR01000006.1"/>
</dbReference>
<dbReference type="InterPro" id="IPR014748">
    <property type="entry name" value="Enoyl-CoA_hydra_C"/>
</dbReference>
<dbReference type="EMBL" id="VIKR01000006">
    <property type="protein sequence ID" value="TQV71518.1"/>
    <property type="molecule type" value="Genomic_DNA"/>
</dbReference>
<dbReference type="FunFam" id="1.10.12.10:FF:000001">
    <property type="entry name" value="Probable enoyl-CoA hydratase, mitochondrial"/>
    <property type="match status" value="1"/>
</dbReference>
<sequence length="262" mass="28590">MYQTIVLEKRDGVAKLTLNRPDRLNSFNVQMHEEMHAALDDIATDGETRCLLLTGAGRGFCAGQDLNDRAVSADQAAPDLGMSVEKFYNPLIRRLTNLKMPVICALNGVAAGAGASVVMACDIVIAARSSSFILSFAKVGLVPDSGSSWHFARAIGLPRAKAMAMLGNKVKAEQAEQWGLIYQVVDDDALIDEAGKMAGYLATQPTEALANIKELVHTSFDYALNEQLERERKAMQHLGRSDDYREGVAAFIEKREPQFKGK</sequence>
<dbReference type="GO" id="GO:0016836">
    <property type="term" value="F:hydro-lyase activity"/>
    <property type="evidence" value="ECO:0007669"/>
    <property type="project" value="UniProtKB-ARBA"/>
</dbReference>
<dbReference type="Gene3D" id="1.10.12.10">
    <property type="entry name" value="Lyase 2-enoyl-coa Hydratase, Chain A, domain 2"/>
    <property type="match status" value="1"/>
</dbReference>
<dbReference type="SUPFAM" id="SSF52096">
    <property type="entry name" value="ClpP/crotonase"/>
    <property type="match status" value="1"/>
</dbReference>
<dbReference type="OrthoDB" id="9775794at2"/>
<organism evidence="3 4">
    <name type="scientific">Aliikangiella marina</name>
    <dbReference type="NCBI Taxonomy" id="1712262"/>
    <lineage>
        <taxon>Bacteria</taxon>
        <taxon>Pseudomonadati</taxon>
        <taxon>Pseudomonadota</taxon>
        <taxon>Gammaproteobacteria</taxon>
        <taxon>Oceanospirillales</taxon>
        <taxon>Pleioneaceae</taxon>
        <taxon>Aliikangiella</taxon>
    </lineage>
</organism>
<keyword evidence="3" id="KW-0413">Isomerase</keyword>
<evidence type="ECO:0000313" key="3">
    <source>
        <dbReference type="EMBL" id="TQV71518.1"/>
    </source>
</evidence>
<dbReference type="Pfam" id="PF00378">
    <property type="entry name" value="ECH_1"/>
    <property type="match status" value="1"/>
</dbReference>
<evidence type="ECO:0000256" key="1">
    <source>
        <dbReference type="ARBA" id="ARBA00005254"/>
    </source>
</evidence>
<protein>
    <submittedName>
        <fullName evidence="3">2-(1,2-epoxy-1,2-dihydrophenyl)acetyl-CoA isomerase</fullName>
        <ecNumber evidence="3">5.3.3.18</ecNumber>
    </submittedName>
</protein>
<dbReference type="GO" id="GO:0010124">
    <property type="term" value="P:phenylacetate catabolic process"/>
    <property type="evidence" value="ECO:0007669"/>
    <property type="project" value="InterPro"/>
</dbReference>
<proteinExistence type="inferred from homology"/>
<dbReference type="InterPro" id="IPR001753">
    <property type="entry name" value="Enoyl-CoA_hydra/iso"/>
</dbReference>
<comment type="caution">
    <text evidence="3">The sequence shown here is derived from an EMBL/GenBank/DDBJ whole genome shotgun (WGS) entry which is preliminary data.</text>
</comment>
<dbReference type="Proteomes" id="UP000317839">
    <property type="component" value="Unassembled WGS sequence"/>
</dbReference>
<evidence type="ECO:0000313" key="4">
    <source>
        <dbReference type="Proteomes" id="UP000317839"/>
    </source>
</evidence>
<dbReference type="InterPro" id="IPR029045">
    <property type="entry name" value="ClpP/crotonase-like_dom_sf"/>
</dbReference>
<dbReference type="PANTHER" id="PTHR43459:SF1">
    <property type="entry name" value="EG:BACN32G11.4 PROTEIN"/>
    <property type="match status" value="1"/>
</dbReference>
<dbReference type="Gene3D" id="3.90.226.10">
    <property type="entry name" value="2-enoyl-CoA Hydratase, Chain A, domain 1"/>
    <property type="match status" value="1"/>
</dbReference>
<dbReference type="InterPro" id="IPR011968">
    <property type="entry name" value="PaaB1"/>
</dbReference>
<dbReference type="CDD" id="cd06558">
    <property type="entry name" value="crotonase-like"/>
    <property type="match status" value="1"/>
</dbReference>
<dbReference type="EC" id="5.3.3.18" evidence="3"/>
<dbReference type="NCBIfam" id="TIGR02280">
    <property type="entry name" value="PaaB1"/>
    <property type="match status" value="1"/>
</dbReference>
<keyword evidence="4" id="KW-1185">Reference proteome</keyword>
<gene>
    <name evidence="3" type="ORF">FLL45_20420</name>
</gene>
<evidence type="ECO:0000256" key="2">
    <source>
        <dbReference type="ARBA" id="ARBA00023239"/>
    </source>
</evidence>
<name>A0A545T2T8_9GAMM</name>
<accession>A0A545T2T8</accession>
<dbReference type="GO" id="GO:0016853">
    <property type="term" value="F:isomerase activity"/>
    <property type="evidence" value="ECO:0007669"/>
    <property type="project" value="UniProtKB-KW"/>
</dbReference>
<comment type="similarity">
    <text evidence="1">Belongs to the enoyl-CoA hydratase/isomerase family.</text>
</comment>
<dbReference type="AlphaFoldDB" id="A0A545T2T8"/>
<reference evidence="3 4" key="1">
    <citation type="submission" date="2019-06" db="EMBL/GenBank/DDBJ databases">
        <title>Draft genome of Aliikangiella marina GYP-15.</title>
        <authorList>
            <person name="Wang G."/>
        </authorList>
    </citation>
    <scope>NUCLEOTIDE SEQUENCE [LARGE SCALE GENOMIC DNA]</scope>
    <source>
        <strain evidence="3 4">GYP-15</strain>
    </source>
</reference>
<dbReference type="PANTHER" id="PTHR43459">
    <property type="entry name" value="ENOYL-COA HYDRATASE"/>
    <property type="match status" value="1"/>
</dbReference>